<comment type="catalytic activity">
    <reaction evidence="5">
        <text>dTDP-beta-L-rhamnose + NADP(+) = dTDP-4-dehydro-beta-L-rhamnose + NADPH + H(+)</text>
        <dbReference type="Rhea" id="RHEA:21796"/>
        <dbReference type="ChEBI" id="CHEBI:15378"/>
        <dbReference type="ChEBI" id="CHEBI:57510"/>
        <dbReference type="ChEBI" id="CHEBI:57783"/>
        <dbReference type="ChEBI" id="CHEBI:58349"/>
        <dbReference type="ChEBI" id="CHEBI:62830"/>
        <dbReference type="EC" id="1.1.1.133"/>
    </reaction>
</comment>
<gene>
    <name evidence="8" type="primary">rfbD</name>
    <name evidence="8" type="ORF">OMO38_18480</name>
</gene>
<keyword evidence="6" id="KW-0521">NADP</keyword>
<dbReference type="EMBL" id="JAPDHW010000021">
    <property type="protein sequence ID" value="MCW3170519.1"/>
    <property type="molecule type" value="Genomic_DNA"/>
</dbReference>
<sequence>MKILVTGANGQLGSEIKVLSDAYPNDSFIFVDKDLMPLDNLEEVRKVLDFEKPQVIISAGAYTAVDLAESEVELVDTINHLSVAVMAEWTLRNQAKLIHISTDYVFDGNQEEPLTEEQPTDPVNFYGLSKLRGEIAITQSGADAVVIRTAWVYSSFGANFVKTMIRLMCERDEINVISDQVGSPTYARDLAQVILDIIHSQKWENGIYHYSNEGKISWYDFAVEIKRLKKLDCNINAIPTVQYPTPAKRPKFSLLDKTKIKKQFEVVVPDWKSSLIEMLNKEKTTT</sequence>
<evidence type="ECO:0000256" key="1">
    <source>
        <dbReference type="ARBA" id="ARBA00004781"/>
    </source>
</evidence>
<keyword evidence="9" id="KW-1185">Reference proteome</keyword>
<dbReference type="Pfam" id="PF04321">
    <property type="entry name" value="RmlD_sub_bind"/>
    <property type="match status" value="1"/>
</dbReference>
<dbReference type="SUPFAM" id="SSF51735">
    <property type="entry name" value="NAD(P)-binding Rossmann-fold domains"/>
    <property type="match status" value="1"/>
</dbReference>
<evidence type="ECO:0000256" key="3">
    <source>
        <dbReference type="ARBA" id="ARBA00012929"/>
    </source>
</evidence>
<protein>
    <recommendedName>
        <fullName evidence="4 6">dTDP-4-dehydrorhamnose reductase</fullName>
        <ecNumber evidence="3 6">1.1.1.133</ecNumber>
    </recommendedName>
</protein>
<comment type="function">
    <text evidence="6">Catalyzes the reduction of dTDP-6-deoxy-L-lyxo-4-hexulose to yield dTDP-L-rhamnose.</text>
</comment>
<dbReference type="GO" id="GO:0008831">
    <property type="term" value="F:dTDP-4-dehydrorhamnose reductase activity"/>
    <property type="evidence" value="ECO:0007669"/>
    <property type="project" value="UniProtKB-EC"/>
</dbReference>
<comment type="pathway">
    <text evidence="1 6">Carbohydrate biosynthesis; dTDP-L-rhamnose biosynthesis.</text>
</comment>
<evidence type="ECO:0000256" key="6">
    <source>
        <dbReference type="RuleBase" id="RU364082"/>
    </source>
</evidence>
<accession>A0ABT3I385</accession>
<evidence type="ECO:0000313" key="8">
    <source>
        <dbReference type="EMBL" id="MCW3170519.1"/>
    </source>
</evidence>
<dbReference type="EC" id="1.1.1.133" evidence="3 6"/>
<dbReference type="InterPro" id="IPR029903">
    <property type="entry name" value="RmlD-like-bd"/>
</dbReference>
<dbReference type="Proteomes" id="UP001163731">
    <property type="component" value="Unassembled WGS sequence"/>
</dbReference>
<organism evidence="8 9">
    <name type="scientific">Chryseobacterium kimseyorum</name>
    <dbReference type="NCBI Taxonomy" id="2984028"/>
    <lineage>
        <taxon>Bacteria</taxon>
        <taxon>Pseudomonadati</taxon>
        <taxon>Bacteroidota</taxon>
        <taxon>Flavobacteriia</taxon>
        <taxon>Flavobacteriales</taxon>
        <taxon>Weeksellaceae</taxon>
        <taxon>Chryseobacterium group</taxon>
        <taxon>Chryseobacterium</taxon>
    </lineage>
</organism>
<dbReference type="RefSeq" id="WP_264751657.1">
    <property type="nucleotide sequence ID" value="NZ_JAPDHW010000021.1"/>
</dbReference>
<reference evidence="8" key="1">
    <citation type="submission" date="2022-10" db="EMBL/GenBank/DDBJ databases">
        <title>Chryseobacterium babae sp. nov. isolated from the gut of the beetle Oryctes rhinoceros, and Chryseobacterium kimseyorum sp. nov., isolated from a stick insect rearing cage.</title>
        <authorList>
            <person name="Shelomi M."/>
            <person name="Han C.-J."/>
            <person name="Chen W.-M."/>
            <person name="Chen H.-K."/>
            <person name="Liaw S.-J."/>
            <person name="Muhle E."/>
            <person name="Clermont D."/>
        </authorList>
    </citation>
    <scope>NUCLEOTIDE SEQUENCE</scope>
    <source>
        <strain evidence="8">09-1422</strain>
    </source>
</reference>
<evidence type="ECO:0000256" key="2">
    <source>
        <dbReference type="ARBA" id="ARBA00010944"/>
    </source>
</evidence>
<dbReference type="Gene3D" id="3.90.25.10">
    <property type="entry name" value="UDP-galactose 4-epimerase, domain 1"/>
    <property type="match status" value="1"/>
</dbReference>
<proteinExistence type="inferred from homology"/>
<dbReference type="PANTHER" id="PTHR10491:SF4">
    <property type="entry name" value="METHIONINE ADENOSYLTRANSFERASE 2 SUBUNIT BETA"/>
    <property type="match status" value="1"/>
</dbReference>
<evidence type="ECO:0000259" key="7">
    <source>
        <dbReference type="Pfam" id="PF04321"/>
    </source>
</evidence>
<evidence type="ECO:0000256" key="5">
    <source>
        <dbReference type="ARBA" id="ARBA00048200"/>
    </source>
</evidence>
<keyword evidence="6 8" id="KW-0560">Oxidoreductase</keyword>
<evidence type="ECO:0000256" key="4">
    <source>
        <dbReference type="ARBA" id="ARBA00017099"/>
    </source>
</evidence>
<dbReference type="CDD" id="cd05254">
    <property type="entry name" value="dTDP_HR_like_SDR_e"/>
    <property type="match status" value="1"/>
</dbReference>
<dbReference type="InterPro" id="IPR005913">
    <property type="entry name" value="dTDP_dehydrorham_reduct"/>
</dbReference>
<evidence type="ECO:0000313" key="9">
    <source>
        <dbReference type="Proteomes" id="UP001163731"/>
    </source>
</evidence>
<feature type="domain" description="RmlD-like substrate binding" evidence="7">
    <location>
        <begin position="1"/>
        <end position="282"/>
    </location>
</feature>
<comment type="similarity">
    <text evidence="2 6">Belongs to the dTDP-4-dehydrorhamnose reductase family.</text>
</comment>
<comment type="caution">
    <text evidence="8">The sequence shown here is derived from an EMBL/GenBank/DDBJ whole genome shotgun (WGS) entry which is preliminary data.</text>
</comment>
<dbReference type="InterPro" id="IPR036291">
    <property type="entry name" value="NAD(P)-bd_dom_sf"/>
</dbReference>
<name>A0ABT3I385_9FLAO</name>
<dbReference type="PANTHER" id="PTHR10491">
    <property type="entry name" value="DTDP-4-DEHYDRORHAMNOSE REDUCTASE"/>
    <property type="match status" value="1"/>
</dbReference>
<dbReference type="Gene3D" id="3.40.50.720">
    <property type="entry name" value="NAD(P)-binding Rossmann-like Domain"/>
    <property type="match status" value="1"/>
</dbReference>
<dbReference type="NCBIfam" id="TIGR01214">
    <property type="entry name" value="rmlD"/>
    <property type="match status" value="1"/>
</dbReference>